<dbReference type="PROSITE" id="PS00430">
    <property type="entry name" value="TONB_DEPENDENT_REC_1"/>
    <property type="match status" value="1"/>
</dbReference>
<comment type="caution">
    <text evidence="20">The sequence shown here is derived from an EMBL/GenBank/DDBJ whole genome shotgun (WGS) entry which is preliminary data.</text>
</comment>
<reference evidence="20 21" key="2">
    <citation type="submission" date="2017-07" db="EMBL/GenBank/DDBJ databases">
        <title>Candidatus Dactylopiibacterium carminicum, a nitrogen-fixing symbiont of the cochineal insect Dactylopius coccus and Dactylopius opuntiae (Hemiptera: Coccoidea: Dactylopiidae).</title>
        <authorList>
            <person name="Vera A."/>
        </authorList>
    </citation>
    <scope>NUCLEOTIDE SEQUENCE [LARGE SCALE GENOMIC DNA]</scope>
    <source>
        <strain evidence="20 21">NFDCM</strain>
    </source>
</reference>
<keyword evidence="11 20" id="KW-0675">Receptor</keyword>
<evidence type="ECO:0000256" key="10">
    <source>
        <dbReference type="ARBA" id="ARBA00023136"/>
    </source>
</evidence>
<keyword evidence="8 14" id="KW-0798">TonB box</keyword>
<keyword evidence="7" id="KW-0406">Ion transport</keyword>
<dbReference type="SUPFAM" id="SSF56935">
    <property type="entry name" value="Porins"/>
    <property type="match status" value="1"/>
</dbReference>
<evidence type="ECO:0000313" key="20">
    <source>
        <dbReference type="EMBL" id="PAS95279.1"/>
    </source>
</evidence>
<evidence type="ECO:0000256" key="4">
    <source>
        <dbReference type="ARBA" id="ARBA00022452"/>
    </source>
</evidence>
<evidence type="ECO:0000256" key="3">
    <source>
        <dbReference type="ARBA" id="ARBA00022448"/>
    </source>
</evidence>
<dbReference type="EMBL" id="NMRN01000001">
    <property type="protein sequence ID" value="PAS95279.1"/>
    <property type="molecule type" value="Genomic_DNA"/>
</dbReference>
<name>A0A272EYU0_9RHOO</name>
<evidence type="ECO:0000256" key="7">
    <source>
        <dbReference type="ARBA" id="ARBA00023065"/>
    </source>
</evidence>
<evidence type="ECO:0000256" key="13">
    <source>
        <dbReference type="PROSITE-ProRule" id="PRU01360"/>
    </source>
</evidence>
<dbReference type="InterPro" id="IPR010101">
    <property type="entry name" value="B12_transptr_BtuB"/>
</dbReference>
<dbReference type="AlphaFoldDB" id="A0A272EYU0"/>
<proteinExistence type="inferred from homology"/>
<keyword evidence="9" id="KW-0626">Porin</keyword>
<dbReference type="GO" id="GO:0015420">
    <property type="term" value="F:ABC-type vitamin B12 transporter activity"/>
    <property type="evidence" value="ECO:0007669"/>
    <property type="project" value="InterPro"/>
</dbReference>
<evidence type="ECO:0000256" key="14">
    <source>
        <dbReference type="PROSITE-ProRule" id="PRU10143"/>
    </source>
</evidence>
<keyword evidence="12 13" id="KW-0998">Cell outer membrane</keyword>
<dbReference type="InterPro" id="IPR000531">
    <property type="entry name" value="Beta-barrel_TonB"/>
</dbReference>
<dbReference type="InterPro" id="IPR010916">
    <property type="entry name" value="TonB_box_CS"/>
</dbReference>
<evidence type="ECO:0000256" key="11">
    <source>
        <dbReference type="ARBA" id="ARBA00023170"/>
    </source>
</evidence>
<evidence type="ECO:0000256" key="8">
    <source>
        <dbReference type="ARBA" id="ARBA00023077"/>
    </source>
</evidence>
<protein>
    <submittedName>
        <fullName evidence="20">TonB-dependent vitamin B12 receptor</fullName>
    </submittedName>
</protein>
<dbReference type="GO" id="GO:0006811">
    <property type="term" value="P:monoatomic ion transport"/>
    <property type="evidence" value="ECO:0007669"/>
    <property type="project" value="UniProtKB-KW"/>
</dbReference>
<keyword evidence="10 13" id="KW-0472">Membrane</keyword>
<evidence type="ECO:0000256" key="5">
    <source>
        <dbReference type="ARBA" id="ARBA00022692"/>
    </source>
</evidence>
<evidence type="ECO:0000256" key="15">
    <source>
        <dbReference type="RuleBase" id="RU003357"/>
    </source>
</evidence>
<dbReference type="InterPro" id="IPR039426">
    <property type="entry name" value="TonB-dep_rcpt-like"/>
</dbReference>
<dbReference type="Proteomes" id="UP000216107">
    <property type="component" value="Unassembled WGS sequence"/>
</dbReference>
<reference evidence="19 22" key="1">
    <citation type="submission" date="2016-08" db="EMBL/GenBank/DDBJ databases">
        <title>Candidatus Dactylopiibacterium carminicum genome sequence.</title>
        <authorList>
            <person name="Ramirez-Puebla S.T."/>
            <person name="Ormeno-Orrillo E."/>
            <person name="Vera-Ponce De Leon A."/>
            <person name="Luis L."/>
            <person name="Sanchez-Flores A."/>
            <person name="Monica R."/>
            <person name="Martinez-Romero E."/>
        </authorList>
    </citation>
    <scope>NUCLEOTIDE SEQUENCE [LARGE SCALE GENOMIC DNA]</scope>
    <source>
        <strain evidence="19">END1</strain>
    </source>
</reference>
<keyword evidence="4 13" id="KW-1134">Transmembrane beta strand</keyword>
<dbReference type="NCBIfam" id="TIGR01779">
    <property type="entry name" value="TonB-B12"/>
    <property type="match status" value="1"/>
</dbReference>
<dbReference type="OrthoDB" id="183532at2"/>
<gene>
    <name evidence="20" type="primary">btuB</name>
    <name evidence="19" type="ORF">BGI27_00025</name>
    <name evidence="20" type="ORF">CGU29_00060</name>
</gene>
<keyword evidence="3 13" id="KW-0813">Transport</keyword>
<evidence type="ECO:0000256" key="9">
    <source>
        <dbReference type="ARBA" id="ARBA00023114"/>
    </source>
</evidence>
<organism evidence="20 21">
    <name type="scientific">Candidatus Dactylopiibacterium carminicum</name>
    <dbReference type="NCBI Taxonomy" id="857335"/>
    <lineage>
        <taxon>Bacteria</taxon>
        <taxon>Pseudomonadati</taxon>
        <taxon>Pseudomonadota</taxon>
        <taxon>Betaproteobacteria</taxon>
        <taxon>Rhodocyclales</taxon>
        <taxon>Rhodocyclaceae</taxon>
        <taxon>Candidatus Dactylopiibacterium</taxon>
    </lineage>
</organism>
<dbReference type="GO" id="GO:0015288">
    <property type="term" value="F:porin activity"/>
    <property type="evidence" value="ECO:0007669"/>
    <property type="project" value="UniProtKB-KW"/>
</dbReference>
<keyword evidence="22" id="KW-1185">Reference proteome</keyword>
<sequence>MYGSPTRFPHFLPGIPPLSSTVRAARKELVLNPIPLKTLPAALLLVFAHAAASAAETELETIVVTANRVARTADETLAAVTVITRKDIERQQATSVPDLLRGLPGVQFSNNGGPGKSTSLFLRGTNSNHTLVLIDGVRVGSATTGTYGLQDLPIAQIERIEIVRGPRSSLYGSDAIGGVIQIFTRKGPQPASLSLGAGSRQSFEAAVDGGVGTADLWFNAGVSSSSTRGINVSDTANEPDRDGYTRSDVNVRGGGRLGTSLSYDVQARHLEARNKYDGTPNVSDITQELFTGNLRYDVNERFASSLRLAQNLDATTSLKEERFYSRIDTRRNQASWQNDFTLAAGHQFVTGLDWQYDEVLSNNAYARAKRTNRAVFLEYLGEAGRADIQLSGRHDRNEAFGNHNTGSAAVGFTLSPALRLHTSYGTAFKAPTFNDLYYPPSCYTDNVGTTYCYVGNPDIKPETSRTTEAGAGGKLGDFSWDASLFRTQVSNLIEWQTDPANTNNTIPTNVAQARITGLELSASQKLGDTTIAANATFLDPKNRSEGANDGKLLARRARQSGRIDVDHQFGRWGLGTTLNAVGKRYDNAANSIKLGGYATADLRAEYAINPEWRLQTRIANLFDKRYQTPNSYHQEGFGAFMTLRYQAKP</sequence>
<dbReference type="InterPro" id="IPR036942">
    <property type="entry name" value="Beta-barrel_TonB_sf"/>
</dbReference>
<comment type="similarity">
    <text evidence="2 13 15">Belongs to the TonB-dependent receptor family.</text>
</comment>
<keyword evidence="5 13" id="KW-0812">Transmembrane</keyword>
<evidence type="ECO:0000313" key="21">
    <source>
        <dbReference type="Proteomes" id="UP000216107"/>
    </source>
</evidence>
<accession>A0A272EYU0</accession>
<dbReference type="Pfam" id="PF07715">
    <property type="entry name" value="Plug"/>
    <property type="match status" value="1"/>
</dbReference>
<dbReference type="CDD" id="cd01347">
    <property type="entry name" value="ligand_gated_channel"/>
    <property type="match status" value="1"/>
</dbReference>
<dbReference type="Gene3D" id="2.170.130.10">
    <property type="entry name" value="TonB-dependent receptor, plug domain"/>
    <property type="match status" value="1"/>
</dbReference>
<dbReference type="InterPro" id="IPR012910">
    <property type="entry name" value="Plug_dom"/>
</dbReference>
<evidence type="ECO:0000256" key="16">
    <source>
        <dbReference type="SAM" id="MobiDB-lite"/>
    </source>
</evidence>
<evidence type="ECO:0000259" key="17">
    <source>
        <dbReference type="Pfam" id="PF00593"/>
    </source>
</evidence>
<feature type="region of interest" description="Disordered" evidence="16">
    <location>
        <begin position="224"/>
        <end position="250"/>
    </location>
</feature>
<evidence type="ECO:0000259" key="18">
    <source>
        <dbReference type="Pfam" id="PF07715"/>
    </source>
</evidence>
<evidence type="ECO:0000256" key="2">
    <source>
        <dbReference type="ARBA" id="ARBA00009810"/>
    </source>
</evidence>
<evidence type="ECO:0000256" key="6">
    <source>
        <dbReference type="ARBA" id="ARBA00022729"/>
    </source>
</evidence>
<dbReference type="EMBL" id="MDUX01000001">
    <property type="protein sequence ID" value="KAF7600780.1"/>
    <property type="molecule type" value="Genomic_DNA"/>
</dbReference>
<feature type="domain" description="TonB-dependent receptor plug" evidence="18">
    <location>
        <begin position="74"/>
        <end position="179"/>
    </location>
</feature>
<dbReference type="GO" id="GO:0009279">
    <property type="term" value="C:cell outer membrane"/>
    <property type="evidence" value="ECO:0007669"/>
    <property type="project" value="UniProtKB-SubCell"/>
</dbReference>
<comment type="subcellular location">
    <subcellularLocation>
        <location evidence="1 13">Cell outer membrane</location>
        <topology evidence="1 13">Multi-pass membrane protein</topology>
    </subcellularLocation>
</comment>
<dbReference type="Pfam" id="PF00593">
    <property type="entry name" value="TonB_dep_Rec_b-barrel"/>
    <property type="match status" value="1"/>
</dbReference>
<feature type="domain" description="TonB-dependent receptor-like beta-barrel" evidence="17">
    <location>
        <begin position="238"/>
        <end position="621"/>
    </location>
</feature>
<dbReference type="PROSITE" id="PS52016">
    <property type="entry name" value="TONB_DEPENDENT_REC_3"/>
    <property type="match status" value="1"/>
</dbReference>
<feature type="compositionally biased region" description="Polar residues" evidence="16">
    <location>
        <begin position="224"/>
        <end position="236"/>
    </location>
</feature>
<keyword evidence="6" id="KW-0732">Signal</keyword>
<dbReference type="PANTHER" id="PTHR30069">
    <property type="entry name" value="TONB-DEPENDENT OUTER MEMBRANE RECEPTOR"/>
    <property type="match status" value="1"/>
</dbReference>
<dbReference type="InterPro" id="IPR037066">
    <property type="entry name" value="Plug_dom_sf"/>
</dbReference>
<dbReference type="Gene3D" id="2.40.170.20">
    <property type="entry name" value="TonB-dependent receptor, beta-barrel domain"/>
    <property type="match status" value="1"/>
</dbReference>
<evidence type="ECO:0000313" key="22">
    <source>
        <dbReference type="Proteomes" id="UP000623509"/>
    </source>
</evidence>
<feature type="short sequence motif" description="TonB box" evidence="14">
    <location>
        <begin position="61"/>
        <end position="67"/>
    </location>
</feature>
<evidence type="ECO:0000256" key="1">
    <source>
        <dbReference type="ARBA" id="ARBA00004571"/>
    </source>
</evidence>
<evidence type="ECO:0000256" key="12">
    <source>
        <dbReference type="ARBA" id="ARBA00023237"/>
    </source>
</evidence>
<dbReference type="Proteomes" id="UP000623509">
    <property type="component" value="Unassembled WGS sequence"/>
</dbReference>
<dbReference type="PANTHER" id="PTHR30069:SF53">
    <property type="entry name" value="COLICIN I RECEPTOR-RELATED"/>
    <property type="match status" value="1"/>
</dbReference>
<evidence type="ECO:0000313" key="19">
    <source>
        <dbReference type="EMBL" id="KAF7600780.1"/>
    </source>
</evidence>
<dbReference type="GO" id="GO:0046930">
    <property type="term" value="C:pore complex"/>
    <property type="evidence" value="ECO:0007669"/>
    <property type="project" value="UniProtKB-KW"/>
</dbReference>